<gene>
    <name evidence="1" type="ORF">ZC03_019</name>
</gene>
<keyword evidence="2" id="KW-1185">Reference proteome</keyword>
<reference evidence="1 2" key="1">
    <citation type="journal article" date="2017" name="BMC Genomics">
        <title>Three novel Pseudomonas phages isolated from composting provide insights into the evolution and diversity of tailed phages.</title>
        <authorList>
            <person name="Amgarten D."/>
            <person name="Martins L.F."/>
            <person name="Lombardi K.C."/>
            <person name="Antunes L.P."/>
            <person name="de Souza A.P.S."/>
            <person name="Nicastro G.G."/>
            <person name="Kitajima E.W."/>
            <person name="Quaggio R.B."/>
            <person name="Upton C."/>
            <person name="Setubal J.C."/>
            <person name="da Silva A.M."/>
        </authorList>
    </citation>
    <scope>NUCLEOTIDE SEQUENCE [LARGE SCALE GENOMIC DNA]</scope>
</reference>
<proteinExistence type="predicted"/>
<evidence type="ECO:0000313" key="2">
    <source>
        <dbReference type="Proteomes" id="UP000222072"/>
    </source>
</evidence>
<accession>A0A1L2C954</accession>
<sequence>MPINQDYVVDVSLEEIGLDADILYKALLGDQCFCITDICPPAVDFDSNEWNIPFDPDGDMLRPVKRVEVNELTNEDGTGAFDRIITSLRGILQTEYEKGRINGPEYSRTFSALIEAALGNATQLLLQRDLTFWQAQKGLYDAYTAKAQVELAKHQIALAQMQQINQQIEFANGKMQLMTNKEAYANAVANREITLAKQAELQDTQIALYNQQITAYQRDAEVKAAKIFTDAWITMKTIDEGITPPDGFTNARIDDVLKTLRDNNGFDITP</sequence>
<dbReference type="EMBL" id="KU356690">
    <property type="protein sequence ID" value="AMD43406.1"/>
    <property type="molecule type" value="Genomic_DNA"/>
</dbReference>
<evidence type="ECO:0000313" key="1">
    <source>
        <dbReference type="EMBL" id="AMD43406.1"/>
    </source>
</evidence>
<organism evidence="1 2">
    <name type="scientific">Pseudomonas phage ZC03</name>
    <dbReference type="NCBI Taxonomy" id="1622115"/>
    <lineage>
        <taxon>Viruses</taxon>
        <taxon>Duplodnaviria</taxon>
        <taxon>Heunggongvirae</taxon>
        <taxon>Uroviricota</taxon>
        <taxon>Caudoviricetes</taxon>
        <taxon>Schitoviridae</taxon>
        <taxon>Zicotriavirus</taxon>
        <taxon>Zicotriavirus ZC03</taxon>
    </lineage>
</organism>
<protein>
    <submittedName>
        <fullName evidence="1">Uncharacterized protein</fullName>
    </submittedName>
</protein>
<dbReference type="Proteomes" id="UP000222072">
    <property type="component" value="Segment"/>
</dbReference>
<name>A0A1L2C954_9CAUD</name>